<dbReference type="AlphaFoldDB" id="A0A838CJ48"/>
<feature type="chain" id="PRO_5033024792" description="Long Rib domain-containing protein" evidence="2">
    <location>
        <begin position="24"/>
        <end position="302"/>
    </location>
</feature>
<gene>
    <name evidence="4" type="ORF">HMC16_02455</name>
</gene>
<dbReference type="InterPro" id="IPR044055">
    <property type="entry name" value="RibLong"/>
</dbReference>
<name>A0A838CJ48_9CORY</name>
<keyword evidence="2" id="KW-0732">Signal</keyword>
<feature type="signal peptide" evidence="2">
    <location>
        <begin position="1"/>
        <end position="23"/>
    </location>
</feature>
<feature type="domain" description="Long Rib" evidence="3">
    <location>
        <begin position="141"/>
        <end position="222"/>
    </location>
</feature>
<dbReference type="Pfam" id="PF18957">
    <property type="entry name" value="RibLong"/>
    <property type="match status" value="1"/>
</dbReference>
<feature type="region of interest" description="Disordered" evidence="1">
    <location>
        <begin position="230"/>
        <end position="268"/>
    </location>
</feature>
<evidence type="ECO:0000313" key="4">
    <source>
        <dbReference type="EMBL" id="MBA1834599.1"/>
    </source>
</evidence>
<protein>
    <recommendedName>
        <fullName evidence="3">Long Rib domain-containing protein</fullName>
    </recommendedName>
</protein>
<evidence type="ECO:0000256" key="2">
    <source>
        <dbReference type="SAM" id="SignalP"/>
    </source>
</evidence>
<dbReference type="RefSeq" id="WP_181194120.1">
    <property type="nucleotide sequence ID" value="NZ_JABFEE010000002.1"/>
</dbReference>
<comment type="caution">
    <text evidence="4">The sequence shown here is derived from an EMBL/GenBank/DDBJ whole genome shotgun (WGS) entry which is preliminary data.</text>
</comment>
<evidence type="ECO:0000256" key="1">
    <source>
        <dbReference type="SAM" id="MobiDB-lite"/>
    </source>
</evidence>
<sequence>MQRFALPAVVVVAAGLLAPAASAAMSDEYSPHFDPAPRHVHFIPSDGYTETTEYELLGVPEGTKWKQTGEDTLRKKAQLFNGERELTDGPLAVRLNNYTMGEPPQPGENVIEFDLRVVFPDDSTKLYPQKITLTSDDAFYYNPQYVGRVTADPGETVTLMPENQFEPDLPTDAHWDVTGGQGWDWSIDQKTGTITATVPTDSYDSANFELVTTFADGSKRTTWTGISNTGVGVVLPEPPAVEPDAPAPAPDSGDGSASSSGSSDSGGSSTAQKAALVFGILSLLVSAAAFAWPQLRQFLPKM</sequence>
<feature type="compositionally biased region" description="Low complexity" evidence="1">
    <location>
        <begin position="250"/>
        <end position="268"/>
    </location>
</feature>
<dbReference type="Proteomes" id="UP000581408">
    <property type="component" value="Unassembled WGS sequence"/>
</dbReference>
<feature type="compositionally biased region" description="Pro residues" evidence="1">
    <location>
        <begin position="236"/>
        <end position="249"/>
    </location>
</feature>
<reference evidence="4 5" key="1">
    <citation type="submission" date="2020-05" db="EMBL/GenBank/DDBJ databases">
        <title>Descriptions of Corynebacterium xxxx sp. nov., Corynebacterium yyyy sp. nov. and Corynebacterium zzzz sp. nov.</title>
        <authorList>
            <person name="Zhang G."/>
        </authorList>
    </citation>
    <scope>NUCLEOTIDE SEQUENCE [LARGE SCALE GENOMIC DNA]</scope>
    <source>
        <strain evidence="5">zg-915</strain>
    </source>
</reference>
<organism evidence="4 5">
    <name type="scientific">Corynebacterium wankanglinii</name>
    <dbReference type="NCBI Taxonomy" id="2735136"/>
    <lineage>
        <taxon>Bacteria</taxon>
        <taxon>Bacillati</taxon>
        <taxon>Actinomycetota</taxon>
        <taxon>Actinomycetes</taxon>
        <taxon>Mycobacteriales</taxon>
        <taxon>Corynebacteriaceae</taxon>
        <taxon>Corynebacterium</taxon>
    </lineage>
</organism>
<dbReference type="EMBL" id="JABFEE010000002">
    <property type="protein sequence ID" value="MBA1834599.1"/>
    <property type="molecule type" value="Genomic_DNA"/>
</dbReference>
<evidence type="ECO:0000259" key="3">
    <source>
        <dbReference type="Pfam" id="PF18957"/>
    </source>
</evidence>
<evidence type="ECO:0000313" key="5">
    <source>
        <dbReference type="Proteomes" id="UP000581408"/>
    </source>
</evidence>
<proteinExistence type="predicted"/>
<accession>A0A838CJ48</accession>